<evidence type="ECO:0000313" key="2">
    <source>
        <dbReference type="EMBL" id="MUG33012.1"/>
    </source>
</evidence>
<organism evidence="2 3">
    <name type="scientific">Psychrobacter sanguinis</name>
    <dbReference type="NCBI Taxonomy" id="861445"/>
    <lineage>
        <taxon>Bacteria</taxon>
        <taxon>Pseudomonadati</taxon>
        <taxon>Pseudomonadota</taxon>
        <taxon>Gammaproteobacteria</taxon>
        <taxon>Moraxellales</taxon>
        <taxon>Moraxellaceae</taxon>
        <taxon>Psychrobacter</taxon>
    </lineage>
</organism>
<proteinExistence type="predicted"/>
<reference evidence="2 3" key="1">
    <citation type="journal article" date="2019" name="PLoS ONE">
        <title>Pup mortality in New Zealand sea lions (Phocarctos hookeri) at Enderby Island, Auckland Islands, 2013-18.</title>
        <authorList>
            <person name="Michael S.A."/>
            <person name="Hayman D.T.S."/>
            <person name="Gray R."/>
            <person name="Zhang J."/>
            <person name="Rogers L."/>
            <person name="Roe W.D."/>
        </authorList>
    </citation>
    <scope>NUCLEOTIDE SEQUENCE [LARGE SCALE GENOMIC DNA]</scope>
    <source>
        <strain evidence="2 3">SM868</strain>
    </source>
</reference>
<accession>A0A844M236</accession>
<evidence type="ECO:0000313" key="3">
    <source>
        <dbReference type="Proteomes" id="UP000442109"/>
    </source>
</evidence>
<gene>
    <name evidence="2" type="ORF">GB996_09410</name>
</gene>
<name>A0A844M236_9GAMM</name>
<protein>
    <recommendedName>
        <fullName evidence="1">Phosphodiester glycosidase domain-containing protein</fullName>
    </recommendedName>
</protein>
<feature type="domain" description="Phosphodiester glycosidase" evidence="1">
    <location>
        <begin position="127"/>
        <end position="286"/>
    </location>
</feature>
<comment type="caution">
    <text evidence="2">The sequence shown here is derived from an EMBL/GenBank/DDBJ whole genome shotgun (WGS) entry which is preliminary data.</text>
</comment>
<dbReference type="EMBL" id="WFKQ01000009">
    <property type="protein sequence ID" value="MUG33012.1"/>
    <property type="molecule type" value="Genomic_DNA"/>
</dbReference>
<keyword evidence="3" id="KW-1185">Reference proteome</keyword>
<dbReference type="InterPro" id="IPR018711">
    <property type="entry name" value="NAGPA"/>
</dbReference>
<dbReference type="RefSeq" id="WP_155587518.1">
    <property type="nucleotide sequence ID" value="NZ_WFKQ01000009.1"/>
</dbReference>
<evidence type="ECO:0000259" key="1">
    <source>
        <dbReference type="Pfam" id="PF09992"/>
    </source>
</evidence>
<dbReference type="OrthoDB" id="5515706at2"/>
<dbReference type="Proteomes" id="UP000442109">
    <property type="component" value="Unassembled WGS sequence"/>
</dbReference>
<sequence>MTLTQLTLNLRKPSLMMSLALGTLLALTGCKHEELDDFIQSVKGAADSDEQFCHSSSQPFNHALCSISQSQLSQAQAPLSLRLFWKSGQWQAGENQPQAAIVDQDKSHEPLYKFDTLIKDLPKDSELKFAANAGMYDGNFAPIGYTVIQGRQILSLNLKQGGGNFHLLPNGVLWWDKANHVHITESTQLDAMLKSGEAKPWYATQSGPMLVIDGHIHPKFNSDSTSKKIRNGVGVCDGSQIHFVTSREPVNFYQFARFFKEDLHCDNALFLDGGVASALYAPDVASQEEKNMGVMVGLIETHPDSQHDQ</sequence>
<dbReference type="AlphaFoldDB" id="A0A844M236"/>
<dbReference type="Pfam" id="PF09992">
    <property type="entry name" value="NAGPA"/>
    <property type="match status" value="1"/>
</dbReference>